<accession>A0A162M121</accession>
<protein>
    <recommendedName>
        <fullName evidence="4">DUF721 domain-containing protein</fullName>
    </recommendedName>
</protein>
<name>A0A162M121_9PROT</name>
<proteinExistence type="predicted"/>
<dbReference type="Pfam" id="PF05258">
    <property type="entry name" value="DciA"/>
    <property type="match status" value="1"/>
</dbReference>
<evidence type="ECO:0000256" key="1">
    <source>
        <dbReference type="SAM" id="MobiDB-lite"/>
    </source>
</evidence>
<reference evidence="2 3" key="1">
    <citation type="submission" date="2015-12" db="EMBL/GenBank/DDBJ databases">
        <title>Genome sequence of Tistrella mobilis MCCC 1A02139.</title>
        <authorList>
            <person name="Lu L."/>
            <person name="Lai Q."/>
            <person name="Shao Z."/>
            <person name="Qian P."/>
        </authorList>
    </citation>
    <scope>NUCLEOTIDE SEQUENCE [LARGE SCALE GENOMIC DNA]</scope>
    <source>
        <strain evidence="2 3">MCCC 1A02139</strain>
    </source>
</reference>
<dbReference type="GeneID" id="97243555"/>
<dbReference type="EMBL" id="LPZR01000004">
    <property type="protein sequence ID" value="KYO57758.1"/>
    <property type="molecule type" value="Genomic_DNA"/>
</dbReference>
<feature type="region of interest" description="Disordered" evidence="1">
    <location>
        <begin position="1"/>
        <end position="33"/>
    </location>
</feature>
<evidence type="ECO:0008006" key="4">
    <source>
        <dbReference type="Google" id="ProtNLM"/>
    </source>
</evidence>
<evidence type="ECO:0000313" key="3">
    <source>
        <dbReference type="Proteomes" id="UP000075787"/>
    </source>
</evidence>
<organism evidence="2 3">
    <name type="scientific">Tistrella mobilis</name>
    <dbReference type="NCBI Taxonomy" id="171437"/>
    <lineage>
        <taxon>Bacteria</taxon>
        <taxon>Pseudomonadati</taxon>
        <taxon>Pseudomonadota</taxon>
        <taxon>Alphaproteobacteria</taxon>
        <taxon>Geminicoccales</taxon>
        <taxon>Geminicoccaceae</taxon>
        <taxon>Tistrella</taxon>
    </lineage>
</organism>
<dbReference type="Proteomes" id="UP000075787">
    <property type="component" value="Unassembled WGS sequence"/>
</dbReference>
<dbReference type="InterPro" id="IPR010593">
    <property type="entry name" value="DUF1159"/>
</dbReference>
<gene>
    <name evidence="2" type="ORF">AUP44_18910</name>
</gene>
<sequence length="192" mass="21408">MAETAADTAPERRRAASRRAARPDGPRKEGEAERIRAERRLADLVPGLLDRDLRRRGFMAGRIVTDWPQIIGRPLDRVTMPLELKFPPGRRAGGTLIVKVAGPFATEIQMLSHLVIERVNAYFGYGAVERLRIQQGPIPAPQTRPHPVVRPLPPAEERRLGQLVATVPDADLAARLERLGRAVYDKAARRRA</sequence>
<dbReference type="RefSeq" id="WP_062761227.1">
    <property type="nucleotide sequence ID" value="NZ_CP121027.1"/>
</dbReference>
<dbReference type="AlphaFoldDB" id="A0A162M121"/>
<evidence type="ECO:0000313" key="2">
    <source>
        <dbReference type="EMBL" id="KYO57758.1"/>
    </source>
</evidence>
<dbReference type="PIRSF" id="PIRSF032064">
    <property type="entry name" value="UCP032064"/>
    <property type="match status" value="1"/>
</dbReference>
<feature type="compositionally biased region" description="Basic and acidic residues" evidence="1">
    <location>
        <begin position="21"/>
        <end position="33"/>
    </location>
</feature>
<comment type="caution">
    <text evidence="2">The sequence shown here is derived from an EMBL/GenBank/DDBJ whole genome shotgun (WGS) entry which is preliminary data.</text>
</comment>
<dbReference type="InterPro" id="IPR007922">
    <property type="entry name" value="DciA-like"/>
</dbReference>